<dbReference type="AlphaFoldDB" id="A0A1U8Q1H8"/>
<dbReference type="GeneID" id="109114470"/>
<evidence type="ECO:0000313" key="2">
    <source>
        <dbReference type="Proteomes" id="UP000189703"/>
    </source>
</evidence>
<dbReference type="InterPro" id="IPR013103">
    <property type="entry name" value="RVT_2"/>
</dbReference>
<dbReference type="Pfam" id="PF07727">
    <property type="entry name" value="RVT_2"/>
    <property type="match status" value="1"/>
</dbReference>
<protein>
    <submittedName>
        <fullName evidence="3">Uncharacterized protein LOC109114470</fullName>
    </submittedName>
</protein>
<dbReference type="STRING" id="4432.A0A1U8Q1H8"/>
<reference evidence="3" key="1">
    <citation type="submission" date="2025-08" db="UniProtKB">
        <authorList>
            <consortium name="RefSeq"/>
        </authorList>
    </citation>
    <scope>IDENTIFICATION</scope>
</reference>
<proteinExistence type="predicted"/>
<evidence type="ECO:0000259" key="1">
    <source>
        <dbReference type="Pfam" id="PF07727"/>
    </source>
</evidence>
<evidence type="ECO:0000313" key="3">
    <source>
        <dbReference type="RefSeq" id="XP_019052678.1"/>
    </source>
</evidence>
<keyword evidence="2" id="KW-1185">Reference proteome</keyword>
<organism evidence="2 3">
    <name type="scientific">Nelumbo nucifera</name>
    <name type="common">Sacred lotus</name>
    <dbReference type="NCBI Taxonomy" id="4432"/>
    <lineage>
        <taxon>Eukaryota</taxon>
        <taxon>Viridiplantae</taxon>
        <taxon>Streptophyta</taxon>
        <taxon>Embryophyta</taxon>
        <taxon>Tracheophyta</taxon>
        <taxon>Spermatophyta</taxon>
        <taxon>Magnoliopsida</taxon>
        <taxon>Proteales</taxon>
        <taxon>Nelumbonaceae</taxon>
        <taxon>Nelumbo</taxon>
    </lineage>
</organism>
<feature type="domain" description="Reverse transcriptase Ty1/copia-type" evidence="1">
    <location>
        <begin position="59"/>
        <end position="132"/>
    </location>
</feature>
<dbReference type="OMA" id="ESEPNIY"/>
<name>A0A1U8Q1H8_NELNU</name>
<dbReference type="InParanoid" id="A0A1U8Q1H8"/>
<dbReference type="KEGG" id="nnu:109114470"/>
<sequence length="133" mass="15043">MVTRSMHFEASVATWYPLPLCYTASIAATESEPNIYSQVSKHHHWSDAMSKEFQALVQNKTWNLVPYHSSMNVVGSKWVYKIKQKPDGSVDRYKDRLVAQGFTQILGVDFFGIVSPVIKPTTIRTILSLAVSH</sequence>
<gene>
    <name evidence="3" type="primary">LOC109114470</name>
</gene>
<dbReference type="RefSeq" id="XP_019052678.1">
    <property type="nucleotide sequence ID" value="XM_019197133.1"/>
</dbReference>
<dbReference type="OrthoDB" id="1000646at2759"/>
<accession>A0A1U8Q1H8</accession>
<dbReference type="Proteomes" id="UP000189703">
    <property type="component" value="Unplaced"/>
</dbReference>